<name>A0ABS6IXI0_9LACO</name>
<organism evidence="1 2">
    <name type="scientific">Limosilactobacillus portuensis</name>
    <dbReference type="NCBI Taxonomy" id="2742601"/>
    <lineage>
        <taxon>Bacteria</taxon>
        <taxon>Bacillati</taxon>
        <taxon>Bacillota</taxon>
        <taxon>Bacilli</taxon>
        <taxon>Lactobacillales</taxon>
        <taxon>Lactobacillaceae</taxon>
        <taxon>Limosilactobacillus</taxon>
    </lineage>
</organism>
<comment type="caution">
    <text evidence="1">The sequence shown here is derived from an EMBL/GenBank/DDBJ whole genome shotgun (WGS) entry which is preliminary data.</text>
</comment>
<protein>
    <submittedName>
        <fullName evidence="1">Uncharacterized protein</fullName>
    </submittedName>
</protein>
<evidence type="ECO:0000313" key="2">
    <source>
        <dbReference type="Proteomes" id="UP001196248"/>
    </source>
</evidence>
<dbReference type="Proteomes" id="UP001196248">
    <property type="component" value="Unassembled WGS sequence"/>
</dbReference>
<keyword evidence="2" id="KW-1185">Reference proteome</keyword>
<sequence>MDKDLLKMAVELTNGQLNYNAISTVSKEQVRNQPASPDQVMDLVSDYYARLNKLMR</sequence>
<evidence type="ECO:0000313" key="1">
    <source>
        <dbReference type="EMBL" id="MBU9695701.1"/>
    </source>
</evidence>
<reference evidence="1 2" key="1">
    <citation type="submission" date="2021-06" db="EMBL/GenBank/DDBJ databases">
        <title>Limosilactobacillus angelus sp. nov., isolated from the human vagina.</title>
        <authorList>
            <person name="Chen Y.-S."/>
        </authorList>
    </citation>
    <scope>NUCLEOTIDE SEQUENCE [LARGE SCALE GENOMIC DNA]</scope>
    <source>
        <strain evidence="1 2">P5L02</strain>
    </source>
</reference>
<dbReference type="RefSeq" id="WP_216972369.1">
    <property type="nucleotide sequence ID" value="NZ_CP117296.1"/>
</dbReference>
<accession>A0ABS6IXI0</accession>
<gene>
    <name evidence="1" type="ORF">KSL82_07335</name>
</gene>
<dbReference type="EMBL" id="JAHPJJ010000017">
    <property type="protein sequence ID" value="MBU9695701.1"/>
    <property type="molecule type" value="Genomic_DNA"/>
</dbReference>
<proteinExistence type="predicted"/>